<dbReference type="AlphaFoldDB" id="A0ABD2XAD0"/>
<evidence type="ECO:0000256" key="1">
    <source>
        <dbReference type="SAM" id="MobiDB-lite"/>
    </source>
</evidence>
<feature type="compositionally biased region" description="Polar residues" evidence="1">
    <location>
        <begin position="72"/>
        <end position="90"/>
    </location>
</feature>
<evidence type="ECO:0000313" key="4">
    <source>
        <dbReference type="Proteomes" id="UP001627154"/>
    </source>
</evidence>
<evidence type="ECO:0000256" key="2">
    <source>
        <dbReference type="SAM" id="SignalP"/>
    </source>
</evidence>
<feature type="chain" id="PRO_5044845922" evidence="2">
    <location>
        <begin position="20"/>
        <end position="102"/>
    </location>
</feature>
<reference evidence="3 4" key="1">
    <citation type="journal article" date="2024" name="bioRxiv">
        <title>A reference genome for Trichogramma kaykai: A tiny desert-dwelling parasitoid wasp with competing sex-ratio distorters.</title>
        <authorList>
            <person name="Culotta J."/>
            <person name="Lindsey A.R."/>
        </authorList>
    </citation>
    <scope>NUCLEOTIDE SEQUENCE [LARGE SCALE GENOMIC DNA]</scope>
    <source>
        <strain evidence="3 4">KSX58</strain>
    </source>
</reference>
<gene>
    <name evidence="3" type="ORF">TKK_005008</name>
</gene>
<feature type="region of interest" description="Disordered" evidence="1">
    <location>
        <begin position="72"/>
        <end position="102"/>
    </location>
</feature>
<dbReference type="Proteomes" id="UP001627154">
    <property type="component" value="Unassembled WGS sequence"/>
</dbReference>
<evidence type="ECO:0000313" key="3">
    <source>
        <dbReference type="EMBL" id="KAL3402005.1"/>
    </source>
</evidence>
<keyword evidence="4" id="KW-1185">Reference proteome</keyword>
<comment type="caution">
    <text evidence="3">The sequence shown here is derived from an EMBL/GenBank/DDBJ whole genome shotgun (WGS) entry which is preliminary data.</text>
</comment>
<keyword evidence="2" id="KW-0732">Signal</keyword>
<sequence length="102" mass="11131">MKAILFLAVCLAAVASIKAGEADNEISTYAPCNNNQLNVCSILCGRIGHRYFTCEDLGGRYQCHCFSRSAQPQSDSLKLSVEGNVTPSDNETPRRAFQMKAL</sequence>
<feature type="signal peptide" evidence="2">
    <location>
        <begin position="1"/>
        <end position="19"/>
    </location>
</feature>
<dbReference type="EMBL" id="JBJJXI010000041">
    <property type="protein sequence ID" value="KAL3402005.1"/>
    <property type="molecule type" value="Genomic_DNA"/>
</dbReference>
<proteinExistence type="predicted"/>
<protein>
    <submittedName>
        <fullName evidence="3">Uncharacterized protein</fullName>
    </submittedName>
</protein>
<organism evidence="3 4">
    <name type="scientific">Trichogramma kaykai</name>
    <dbReference type="NCBI Taxonomy" id="54128"/>
    <lineage>
        <taxon>Eukaryota</taxon>
        <taxon>Metazoa</taxon>
        <taxon>Ecdysozoa</taxon>
        <taxon>Arthropoda</taxon>
        <taxon>Hexapoda</taxon>
        <taxon>Insecta</taxon>
        <taxon>Pterygota</taxon>
        <taxon>Neoptera</taxon>
        <taxon>Endopterygota</taxon>
        <taxon>Hymenoptera</taxon>
        <taxon>Apocrita</taxon>
        <taxon>Proctotrupomorpha</taxon>
        <taxon>Chalcidoidea</taxon>
        <taxon>Trichogrammatidae</taxon>
        <taxon>Trichogramma</taxon>
    </lineage>
</organism>
<name>A0ABD2XAD0_9HYME</name>
<accession>A0ABD2XAD0</accession>